<gene>
    <name evidence="6" type="ORF">GCM10023353_18340</name>
</gene>
<evidence type="ECO:0000259" key="5">
    <source>
        <dbReference type="SMART" id="SM00704"/>
    </source>
</evidence>
<keyword evidence="7" id="KW-1185">Reference proteome</keyword>
<comment type="caution">
    <text evidence="6">The sequence shown here is derived from an EMBL/GenBank/DDBJ whole genome shotgun (WGS) entry which is preliminary data.</text>
</comment>
<keyword evidence="3" id="KW-0408">Iron</keyword>
<dbReference type="SMART" id="SM00704">
    <property type="entry name" value="ZnF_CDGSH"/>
    <property type="match status" value="1"/>
</dbReference>
<proteinExistence type="predicted"/>
<evidence type="ECO:0000256" key="3">
    <source>
        <dbReference type="ARBA" id="ARBA00023004"/>
    </source>
</evidence>
<evidence type="ECO:0000313" key="6">
    <source>
        <dbReference type="EMBL" id="GAA4813660.1"/>
    </source>
</evidence>
<dbReference type="Gene3D" id="3.40.5.90">
    <property type="entry name" value="CDGSH iron-sulfur domain, mitoNEET-type"/>
    <property type="match status" value="1"/>
</dbReference>
<name>A0ABP9CSU7_9ACTN</name>
<dbReference type="InterPro" id="IPR042216">
    <property type="entry name" value="MitoNEET_CISD"/>
</dbReference>
<organism evidence="6 7">
    <name type="scientific">Tomitella cavernea</name>
    <dbReference type="NCBI Taxonomy" id="1387982"/>
    <lineage>
        <taxon>Bacteria</taxon>
        <taxon>Bacillati</taxon>
        <taxon>Actinomycetota</taxon>
        <taxon>Actinomycetes</taxon>
        <taxon>Mycobacteriales</taxon>
        <taxon>Tomitella</taxon>
    </lineage>
</organism>
<protein>
    <submittedName>
        <fullName evidence="6">CDGSH iron-sulfur domain-containing protein</fullName>
    </submittedName>
</protein>
<accession>A0ABP9CSU7</accession>
<evidence type="ECO:0000313" key="7">
    <source>
        <dbReference type="Proteomes" id="UP001500839"/>
    </source>
</evidence>
<keyword evidence="4" id="KW-0411">Iron-sulfur</keyword>
<sequence>MRRARMVPGGPLLVEGPLEITMPSGEMVRSDRFMVAVCMCRRSATYPLCDTSHRTRRPRVARNGGFPRAGK</sequence>
<reference evidence="7" key="1">
    <citation type="journal article" date="2019" name="Int. J. Syst. Evol. Microbiol.">
        <title>The Global Catalogue of Microorganisms (GCM) 10K type strain sequencing project: providing services to taxonomists for standard genome sequencing and annotation.</title>
        <authorList>
            <consortium name="The Broad Institute Genomics Platform"/>
            <consortium name="The Broad Institute Genome Sequencing Center for Infectious Disease"/>
            <person name="Wu L."/>
            <person name="Ma J."/>
        </authorList>
    </citation>
    <scope>NUCLEOTIDE SEQUENCE [LARGE SCALE GENOMIC DNA]</scope>
    <source>
        <strain evidence="7">JCM 18542</strain>
    </source>
</reference>
<dbReference type="Pfam" id="PF09360">
    <property type="entry name" value="zf-CDGSH"/>
    <property type="match status" value="1"/>
</dbReference>
<evidence type="ECO:0000256" key="4">
    <source>
        <dbReference type="ARBA" id="ARBA00023014"/>
    </source>
</evidence>
<dbReference type="Proteomes" id="UP001500839">
    <property type="component" value="Unassembled WGS sequence"/>
</dbReference>
<keyword evidence="2" id="KW-0479">Metal-binding</keyword>
<evidence type="ECO:0000256" key="2">
    <source>
        <dbReference type="ARBA" id="ARBA00022723"/>
    </source>
</evidence>
<dbReference type="EMBL" id="BAABKQ010000001">
    <property type="protein sequence ID" value="GAA4813660.1"/>
    <property type="molecule type" value="Genomic_DNA"/>
</dbReference>
<evidence type="ECO:0000256" key="1">
    <source>
        <dbReference type="ARBA" id="ARBA00022714"/>
    </source>
</evidence>
<dbReference type="InterPro" id="IPR018967">
    <property type="entry name" value="FeS-contain_CDGSH-typ"/>
</dbReference>
<feature type="domain" description="Iron-binding zinc finger CDGSH type" evidence="5">
    <location>
        <begin position="15"/>
        <end position="59"/>
    </location>
</feature>
<keyword evidence="1" id="KW-0001">2Fe-2S</keyword>